<protein>
    <submittedName>
        <fullName evidence="2">Type I-E CRISPR-associated protein Cas7/Cse4/CasC</fullName>
    </submittedName>
</protein>
<dbReference type="RefSeq" id="WP_206575915.1">
    <property type="nucleotide sequence ID" value="NZ_JAFKCV010000063.1"/>
</dbReference>
<proteinExistence type="predicted"/>
<evidence type="ECO:0000313" key="3">
    <source>
        <dbReference type="Proteomes" id="UP000664654"/>
    </source>
</evidence>
<organism evidence="2 3">
    <name type="scientific">Bowmanella dokdonensis</name>
    <dbReference type="NCBI Taxonomy" id="751969"/>
    <lineage>
        <taxon>Bacteria</taxon>
        <taxon>Pseudomonadati</taxon>
        <taxon>Pseudomonadota</taxon>
        <taxon>Gammaproteobacteria</taxon>
        <taxon>Alteromonadales</taxon>
        <taxon>Alteromonadaceae</taxon>
        <taxon>Bowmanella</taxon>
    </lineage>
</organism>
<name>A0A939IRC8_9ALTE</name>
<feature type="region of interest" description="Disordered" evidence="1">
    <location>
        <begin position="16"/>
        <end position="38"/>
    </location>
</feature>
<gene>
    <name evidence="2" type="ORF">J0A66_21555</name>
</gene>
<evidence type="ECO:0000313" key="2">
    <source>
        <dbReference type="EMBL" id="MBN7827820.1"/>
    </source>
</evidence>
<dbReference type="InterPro" id="IPR010148">
    <property type="entry name" value="CRISPR-assoc_prot_CT1975"/>
</dbReference>
<dbReference type="Proteomes" id="UP000664654">
    <property type="component" value="Unassembled WGS sequence"/>
</dbReference>
<dbReference type="Pfam" id="PF09344">
    <property type="entry name" value="Cas_CT1975"/>
    <property type="match status" value="1"/>
</dbReference>
<sequence>MSKFIQLHLLTSYPPSNLNRDDLGRPKTARMGGSERLRVSSQSLKRNWRVSDLFESAMAGSIGTRTKKLGVVAAQQLQAKGVEKKNADEWAASIAKQFGKLKKDSLEIEQLAHVSPAEQQGVDQLVALLASENRAPQEEELKL</sequence>
<keyword evidence="3" id="KW-1185">Reference proteome</keyword>
<feature type="non-terminal residue" evidence="2">
    <location>
        <position position="143"/>
    </location>
</feature>
<accession>A0A939IRC8</accession>
<reference evidence="2" key="1">
    <citation type="submission" date="2021-03" db="EMBL/GenBank/DDBJ databases">
        <title>novel species isolated from a fishpond in China.</title>
        <authorList>
            <person name="Lu H."/>
            <person name="Cai Z."/>
        </authorList>
    </citation>
    <scope>NUCLEOTIDE SEQUENCE</scope>
    <source>
        <strain evidence="2">JCM 30855</strain>
    </source>
</reference>
<dbReference type="EMBL" id="JAFKCV010000063">
    <property type="protein sequence ID" value="MBN7827820.1"/>
    <property type="molecule type" value="Genomic_DNA"/>
</dbReference>
<dbReference type="AlphaFoldDB" id="A0A939IRC8"/>
<evidence type="ECO:0000256" key="1">
    <source>
        <dbReference type="SAM" id="MobiDB-lite"/>
    </source>
</evidence>
<comment type="caution">
    <text evidence="2">The sequence shown here is derived from an EMBL/GenBank/DDBJ whole genome shotgun (WGS) entry which is preliminary data.</text>
</comment>